<accession>A0A2C5ZC70</accession>
<evidence type="ECO:0000313" key="3">
    <source>
        <dbReference type="Proteomes" id="UP000226431"/>
    </source>
</evidence>
<name>A0A2C5ZC70_9HYPO</name>
<dbReference type="Proteomes" id="UP000226431">
    <property type="component" value="Unassembled WGS sequence"/>
</dbReference>
<dbReference type="SUPFAM" id="SSF109604">
    <property type="entry name" value="HD-domain/PDEase-like"/>
    <property type="match status" value="1"/>
</dbReference>
<proteinExistence type="predicted"/>
<evidence type="ECO:0000259" key="1">
    <source>
        <dbReference type="PROSITE" id="PS51831"/>
    </source>
</evidence>
<dbReference type="InterPro" id="IPR006674">
    <property type="entry name" value="HD_domain"/>
</dbReference>
<feature type="domain" description="HD" evidence="1">
    <location>
        <begin position="30"/>
        <end position="139"/>
    </location>
</feature>
<organism evidence="2 3">
    <name type="scientific">Ophiocordyceps camponoti-rufipedis</name>
    <dbReference type="NCBI Taxonomy" id="2004952"/>
    <lineage>
        <taxon>Eukaryota</taxon>
        <taxon>Fungi</taxon>
        <taxon>Dikarya</taxon>
        <taxon>Ascomycota</taxon>
        <taxon>Pezizomycotina</taxon>
        <taxon>Sordariomycetes</taxon>
        <taxon>Hypocreomycetidae</taxon>
        <taxon>Hypocreales</taxon>
        <taxon>Ophiocordycipitaceae</taxon>
        <taxon>Ophiocordyceps</taxon>
    </lineage>
</organism>
<comment type="caution">
    <text evidence="2">The sequence shown here is derived from an EMBL/GenBank/DDBJ whole genome shotgun (WGS) entry which is preliminary data.</text>
</comment>
<dbReference type="Pfam" id="PF01966">
    <property type="entry name" value="HD"/>
    <property type="match status" value="1"/>
</dbReference>
<dbReference type="EMBL" id="NJES01000124">
    <property type="protein sequence ID" value="PHH77322.1"/>
    <property type="molecule type" value="Genomic_DNA"/>
</dbReference>
<dbReference type="AlphaFoldDB" id="A0A2C5ZC70"/>
<keyword evidence="3" id="KW-1185">Reference proteome</keyword>
<dbReference type="SMART" id="SM00471">
    <property type="entry name" value="HDc"/>
    <property type="match status" value="1"/>
</dbReference>
<dbReference type="PANTHER" id="PTHR33594:SF1">
    <property type="entry name" value="HD_PDEASE DOMAIN-CONTAINING PROTEIN"/>
    <property type="match status" value="1"/>
</dbReference>
<reference evidence="2 3" key="1">
    <citation type="submission" date="2017-06" db="EMBL/GenBank/DDBJ databases">
        <title>Ant-infecting Ophiocordyceps genomes reveal a high diversity of potential behavioral manipulation genes and a possible major role for enterotoxins.</title>
        <authorList>
            <person name="De Bekker C."/>
            <person name="Evans H.C."/>
            <person name="Brachmann A."/>
            <person name="Hughes D.P."/>
        </authorList>
    </citation>
    <scope>NUCLEOTIDE SEQUENCE [LARGE SCALE GENOMIC DNA]</scope>
    <source>
        <strain evidence="2 3">Map16</strain>
    </source>
</reference>
<dbReference type="CDD" id="cd00077">
    <property type="entry name" value="HDc"/>
    <property type="match status" value="1"/>
</dbReference>
<dbReference type="PANTHER" id="PTHR33594">
    <property type="entry name" value="SUPERFAMILY HYDROLASE, PUTATIVE (AFU_ORTHOLOGUE AFUA_1G03035)-RELATED"/>
    <property type="match status" value="1"/>
</dbReference>
<evidence type="ECO:0000313" key="2">
    <source>
        <dbReference type="EMBL" id="PHH77322.1"/>
    </source>
</evidence>
<dbReference type="STRING" id="2004952.A0A2C5ZC70"/>
<gene>
    <name evidence="2" type="ORF">CDD80_732</name>
</gene>
<sequence>MAELTVDDALIAKTTDYVRSYMANYDGSHDFSHIQRVLRMALHIQARTPATSRAIVTLCALLHDVGDAKYLPPGQDGSRLVADLLRSLGAEEALAEKVQAVCLGVSYSAETRDPARAAALLAAHPELAVVQDADRLDALGAVGIGRTFAYGGAKGRVLADTMDHVDEKLLRLEAMMKTDTGRLLARERTERLLTMRAWWRQEADGIGLDGLPPNLCD</sequence>
<dbReference type="Gene3D" id="1.10.3210.50">
    <property type="match status" value="1"/>
</dbReference>
<protein>
    <recommendedName>
        <fullName evidence="1">HD domain-containing protein</fullName>
    </recommendedName>
</protein>
<dbReference type="OrthoDB" id="16547at2759"/>
<dbReference type="InterPro" id="IPR003607">
    <property type="entry name" value="HD/PDEase_dom"/>
</dbReference>
<dbReference type="PROSITE" id="PS51831">
    <property type="entry name" value="HD"/>
    <property type="match status" value="1"/>
</dbReference>